<dbReference type="InterPro" id="IPR007487">
    <property type="entry name" value="ABC_transpt-TYRBP-like"/>
</dbReference>
<dbReference type="InterPro" id="IPR028082">
    <property type="entry name" value="Peripla_BP_I"/>
</dbReference>
<gene>
    <name evidence="2" type="ORF">OOZ53_09640</name>
</gene>
<name>A0ABT4VN62_9HYPH</name>
<protein>
    <submittedName>
        <fullName evidence="2">ABC transporter substrate-binding protein</fullName>
    </submittedName>
</protein>
<dbReference type="RefSeq" id="WP_271089270.1">
    <property type="nucleotide sequence ID" value="NZ_JAPJZH010000005.1"/>
</dbReference>
<evidence type="ECO:0000313" key="2">
    <source>
        <dbReference type="EMBL" id="MDA4845610.1"/>
    </source>
</evidence>
<dbReference type="PANTHER" id="PTHR35271">
    <property type="entry name" value="ABC TRANSPORTER, SUBSTRATE-BINDING LIPOPROTEIN-RELATED"/>
    <property type="match status" value="1"/>
</dbReference>
<dbReference type="CDD" id="cd06325">
    <property type="entry name" value="PBP1_ABC_unchar_transporter"/>
    <property type="match status" value="1"/>
</dbReference>
<dbReference type="Proteomes" id="UP001148313">
    <property type="component" value="Unassembled WGS sequence"/>
</dbReference>
<dbReference type="PANTHER" id="PTHR35271:SF1">
    <property type="entry name" value="ABC TRANSPORTER, SUBSTRATE-BINDING LIPOPROTEIN"/>
    <property type="match status" value="1"/>
</dbReference>
<feature type="chain" id="PRO_5047372889" evidence="1">
    <location>
        <begin position="28"/>
        <end position="326"/>
    </location>
</feature>
<accession>A0ABT4VN62</accession>
<organism evidence="2 3">
    <name type="scientific">Hoeflea poritis</name>
    <dbReference type="NCBI Taxonomy" id="2993659"/>
    <lineage>
        <taxon>Bacteria</taxon>
        <taxon>Pseudomonadati</taxon>
        <taxon>Pseudomonadota</taxon>
        <taxon>Alphaproteobacteria</taxon>
        <taxon>Hyphomicrobiales</taxon>
        <taxon>Rhizobiaceae</taxon>
        <taxon>Hoeflea</taxon>
    </lineage>
</organism>
<feature type="signal peptide" evidence="1">
    <location>
        <begin position="1"/>
        <end position="27"/>
    </location>
</feature>
<dbReference type="EMBL" id="JAPJZH010000005">
    <property type="protein sequence ID" value="MDA4845610.1"/>
    <property type="molecule type" value="Genomic_DNA"/>
</dbReference>
<reference evidence="2" key="1">
    <citation type="submission" date="2022-11" db="EMBL/GenBank/DDBJ databases">
        <title>Hoeflea poritis sp. nov., isolated from scleractinian coral Porites lutea.</title>
        <authorList>
            <person name="Zhang G."/>
            <person name="Wei Q."/>
            <person name="Cai L."/>
        </authorList>
    </citation>
    <scope>NUCLEOTIDE SEQUENCE</scope>
    <source>
        <strain evidence="2">E7-10</strain>
    </source>
</reference>
<evidence type="ECO:0000256" key="1">
    <source>
        <dbReference type="SAM" id="SignalP"/>
    </source>
</evidence>
<keyword evidence="1" id="KW-0732">Signal</keyword>
<sequence length="326" mass="34226">MNNLIRSTTVAISIVLAGVVSAIPATAAEKKVAIANLGPHVALNAVVSGFKKGLEEGGFKEGDNVAFEYKDANFDPAVVAQMITALEATDPDLFLTVTTPITQASRRVVRNKDIPIVFAPVTDPVDAGLVTSWDKGSDRFVGASNLQSMQTVLEFGQTLLGDVETVGLLYNPGDANDVVNVRYAEEAAEAMGIKLNAVSVDTPNDIPVRIAALKGVDFIYLIPSSMLQPAMPAVAAAANRANIPVINASPAGVADGLVLASMSVSWFDVGRQAGLRAAQILEGAKPSDLSVFRPKPEDHSALISAKRLDAMDMKLPDALSDCDCVK</sequence>
<evidence type="ECO:0000313" key="3">
    <source>
        <dbReference type="Proteomes" id="UP001148313"/>
    </source>
</evidence>
<dbReference type="Pfam" id="PF04392">
    <property type="entry name" value="ABC_sub_bind"/>
    <property type="match status" value="1"/>
</dbReference>
<dbReference type="SUPFAM" id="SSF53822">
    <property type="entry name" value="Periplasmic binding protein-like I"/>
    <property type="match status" value="1"/>
</dbReference>
<proteinExistence type="predicted"/>
<dbReference type="Gene3D" id="3.40.50.2300">
    <property type="match status" value="2"/>
</dbReference>
<comment type="caution">
    <text evidence="2">The sequence shown here is derived from an EMBL/GenBank/DDBJ whole genome shotgun (WGS) entry which is preliminary data.</text>
</comment>
<keyword evidence="3" id="KW-1185">Reference proteome</keyword>